<gene>
    <name evidence="1" type="ORF">HPB47_014071</name>
</gene>
<evidence type="ECO:0000313" key="1">
    <source>
        <dbReference type="EMBL" id="KAG0444185.1"/>
    </source>
</evidence>
<protein>
    <submittedName>
        <fullName evidence="1">Uncharacterized protein</fullName>
    </submittedName>
</protein>
<accession>A0AC60QWU3</accession>
<name>A0AC60QWU3_IXOPE</name>
<comment type="caution">
    <text evidence="1">The sequence shown here is derived from an EMBL/GenBank/DDBJ whole genome shotgun (WGS) entry which is preliminary data.</text>
</comment>
<evidence type="ECO:0000313" key="2">
    <source>
        <dbReference type="Proteomes" id="UP000805193"/>
    </source>
</evidence>
<keyword evidence="2" id="KW-1185">Reference proteome</keyword>
<feature type="non-terminal residue" evidence="1">
    <location>
        <position position="171"/>
    </location>
</feature>
<sequence>MTQILALLGGYLGVWLGLSLQSLSFTVISSLLRRLQRRQRSKYRAAEVSTLMRCLGLVATLICLFFCVMNSLEDVSRYWSFPAAVVYSEDRQVEFPGVTICIPQGYNRTKLLAENDLDPNGIDGEIGEQTFALKPELLKHLINYSFSPDKMILDCEMSTTSDVCRSFPCRK</sequence>
<proteinExistence type="predicted"/>
<reference evidence="1 2" key="1">
    <citation type="journal article" date="2020" name="Cell">
        <title>Large-Scale Comparative Analyses of Tick Genomes Elucidate Their Genetic Diversity and Vector Capacities.</title>
        <authorList>
            <consortium name="Tick Genome and Microbiome Consortium (TIGMIC)"/>
            <person name="Jia N."/>
            <person name="Wang J."/>
            <person name="Shi W."/>
            <person name="Du L."/>
            <person name="Sun Y."/>
            <person name="Zhan W."/>
            <person name="Jiang J.F."/>
            <person name="Wang Q."/>
            <person name="Zhang B."/>
            <person name="Ji P."/>
            <person name="Bell-Sakyi L."/>
            <person name="Cui X.M."/>
            <person name="Yuan T.T."/>
            <person name="Jiang B.G."/>
            <person name="Yang W.F."/>
            <person name="Lam T.T."/>
            <person name="Chang Q.C."/>
            <person name="Ding S.J."/>
            <person name="Wang X.J."/>
            <person name="Zhu J.G."/>
            <person name="Ruan X.D."/>
            <person name="Zhao L."/>
            <person name="Wei J.T."/>
            <person name="Ye R.Z."/>
            <person name="Que T.C."/>
            <person name="Du C.H."/>
            <person name="Zhou Y.H."/>
            <person name="Cheng J.X."/>
            <person name="Dai P.F."/>
            <person name="Guo W.B."/>
            <person name="Han X.H."/>
            <person name="Huang E.J."/>
            <person name="Li L.F."/>
            <person name="Wei W."/>
            <person name="Gao Y.C."/>
            <person name="Liu J.Z."/>
            <person name="Shao H.Z."/>
            <person name="Wang X."/>
            <person name="Wang C.C."/>
            <person name="Yang T.C."/>
            <person name="Huo Q.B."/>
            <person name="Li W."/>
            <person name="Chen H.Y."/>
            <person name="Chen S.E."/>
            <person name="Zhou L.G."/>
            <person name="Ni X.B."/>
            <person name="Tian J.H."/>
            <person name="Sheng Y."/>
            <person name="Liu T."/>
            <person name="Pan Y.S."/>
            <person name="Xia L.Y."/>
            <person name="Li J."/>
            <person name="Zhao F."/>
            <person name="Cao W.C."/>
        </authorList>
    </citation>
    <scope>NUCLEOTIDE SEQUENCE [LARGE SCALE GENOMIC DNA]</scope>
    <source>
        <strain evidence="1">Iper-2018</strain>
    </source>
</reference>
<dbReference type="Proteomes" id="UP000805193">
    <property type="component" value="Unassembled WGS sequence"/>
</dbReference>
<dbReference type="EMBL" id="JABSTQ010002366">
    <property type="protein sequence ID" value="KAG0444185.1"/>
    <property type="molecule type" value="Genomic_DNA"/>
</dbReference>
<organism evidence="1 2">
    <name type="scientific">Ixodes persulcatus</name>
    <name type="common">Taiga tick</name>
    <dbReference type="NCBI Taxonomy" id="34615"/>
    <lineage>
        <taxon>Eukaryota</taxon>
        <taxon>Metazoa</taxon>
        <taxon>Ecdysozoa</taxon>
        <taxon>Arthropoda</taxon>
        <taxon>Chelicerata</taxon>
        <taxon>Arachnida</taxon>
        <taxon>Acari</taxon>
        <taxon>Parasitiformes</taxon>
        <taxon>Ixodida</taxon>
        <taxon>Ixodoidea</taxon>
        <taxon>Ixodidae</taxon>
        <taxon>Ixodinae</taxon>
        <taxon>Ixodes</taxon>
    </lineage>
</organism>